<dbReference type="SMART" id="SM00342">
    <property type="entry name" value="HTH_ARAC"/>
    <property type="match status" value="1"/>
</dbReference>
<dbReference type="Gene3D" id="1.10.10.60">
    <property type="entry name" value="Homeodomain-like"/>
    <property type="match status" value="1"/>
</dbReference>
<dbReference type="AlphaFoldDB" id="A0A165SUZ3"/>
<dbReference type="PANTHER" id="PTHR46796">
    <property type="entry name" value="HTH-TYPE TRANSCRIPTIONAL ACTIVATOR RHAS-RELATED"/>
    <property type="match status" value="1"/>
</dbReference>
<evidence type="ECO:0000256" key="1">
    <source>
        <dbReference type="ARBA" id="ARBA00023015"/>
    </source>
</evidence>
<gene>
    <name evidence="5" type="ORF">AKL17_4174</name>
</gene>
<name>A0A165SUZ3_9RHOB</name>
<evidence type="ECO:0000259" key="4">
    <source>
        <dbReference type="PROSITE" id="PS01124"/>
    </source>
</evidence>
<evidence type="ECO:0000313" key="5">
    <source>
        <dbReference type="EMBL" id="AMY71389.1"/>
    </source>
</evidence>
<keyword evidence="2" id="KW-0238">DNA-binding</keyword>
<evidence type="ECO:0000256" key="2">
    <source>
        <dbReference type="ARBA" id="ARBA00023125"/>
    </source>
</evidence>
<dbReference type="Proteomes" id="UP000076128">
    <property type="component" value="Chromosome"/>
</dbReference>
<proteinExistence type="predicted"/>
<dbReference type="InterPro" id="IPR050204">
    <property type="entry name" value="AraC_XylS_family_regulators"/>
</dbReference>
<dbReference type="InterPro" id="IPR009057">
    <property type="entry name" value="Homeodomain-like_sf"/>
</dbReference>
<dbReference type="GO" id="GO:0003700">
    <property type="term" value="F:DNA-binding transcription factor activity"/>
    <property type="evidence" value="ECO:0007669"/>
    <property type="project" value="InterPro"/>
</dbReference>
<dbReference type="PROSITE" id="PS01124">
    <property type="entry name" value="HTH_ARAC_FAMILY_2"/>
    <property type="match status" value="1"/>
</dbReference>
<evidence type="ECO:0000256" key="3">
    <source>
        <dbReference type="ARBA" id="ARBA00023163"/>
    </source>
</evidence>
<dbReference type="GO" id="GO:0043565">
    <property type="term" value="F:sequence-specific DNA binding"/>
    <property type="evidence" value="ECO:0007669"/>
    <property type="project" value="InterPro"/>
</dbReference>
<dbReference type="EMBL" id="CP012661">
    <property type="protein sequence ID" value="AMY71389.1"/>
    <property type="molecule type" value="Genomic_DNA"/>
</dbReference>
<reference evidence="5 6" key="1">
    <citation type="submission" date="2015-09" db="EMBL/GenBank/DDBJ databases">
        <title>Complete genome sequence of Defluviimonas alba cai42t isolated from an oilfield in Xinjiang.</title>
        <authorList>
            <person name="Geng S."/>
            <person name="Pan X."/>
            <person name="Wu X."/>
        </authorList>
    </citation>
    <scope>NUCLEOTIDE SEQUENCE [LARGE SCALE GENOMIC DNA]</scope>
    <source>
        <strain evidence="6">cai42</strain>
    </source>
</reference>
<keyword evidence="6" id="KW-1185">Reference proteome</keyword>
<keyword evidence="3" id="KW-0804">Transcription</keyword>
<dbReference type="KEGG" id="daa:AKL17_4174"/>
<dbReference type="STRING" id="1335048.AKL17_4174"/>
<dbReference type="RefSeq" id="WP_236937891.1">
    <property type="nucleotide sequence ID" value="NZ_CP012661.1"/>
</dbReference>
<protein>
    <submittedName>
        <fullName evidence="5">AraC family transcriptional regulator</fullName>
    </submittedName>
</protein>
<accession>A0A165SUZ3</accession>
<feature type="domain" description="HTH araC/xylS-type" evidence="4">
    <location>
        <begin position="123"/>
        <end position="201"/>
    </location>
</feature>
<dbReference type="InterPro" id="IPR018060">
    <property type="entry name" value="HTH_AraC"/>
</dbReference>
<dbReference type="SUPFAM" id="SSF46689">
    <property type="entry name" value="Homeodomain-like"/>
    <property type="match status" value="1"/>
</dbReference>
<evidence type="ECO:0000313" key="6">
    <source>
        <dbReference type="Proteomes" id="UP000076128"/>
    </source>
</evidence>
<organism evidence="5 6">
    <name type="scientific">Frigidibacter mobilis</name>
    <dbReference type="NCBI Taxonomy" id="1335048"/>
    <lineage>
        <taxon>Bacteria</taxon>
        <taxon>Pseudomonadati</taxon>
        <taxon>Pseudomonadota</taxon>
        <taxon>Alphaproteobacteria</taxon>
        <taxon>Rhodobacterales</taxon>
        <taxon>Paracoccaceae</taxon>
        <taxon>Frigidibacter</taxon>
    </lineage>
</organism>
<keyword evidence="1" id="KW-0805">Transcription regulation</keyword>
<sequence>MIRGKMQEDMFQAWAHDAPRDTLAPVYPDGCRDVLILRRPGRRAEVRLTSFDLCPRLAALPAGTTVQGYRLRPGAQIAAGSLRAIEAAPDQAGAIIRNDLALSGDADHAIRALCSPGAGAAAVAGDLGLSLRSLQRLLHRLDLPPPDYWRLLARARRAARHLGGPSPLAAIAADCGFSDQAHMTRELLRWFGKTPRQLQRDGATLALLGQPALGNWTDEQSSTR</sequence>
<dbReference type="Pfam" id="PF12833">
    <property type="entry name" value="HTH_18"/>
    <property type="match status" value="1"/>
</dbReference>